<sequence>MNYDNKKIYSAYLMPSLVLALIVAIVAVMLDSIGIELGYTSPVGLILIALGGISTAFFGARFQYKYNNKSIKDIVSDFFSIKQPPIFYLLVILFLFLDFVGVITGLGFEIDSPVTPFLIFLKAILFGGIEEIGWRYTFQPEMEKRFSYKVSTFITFLAWSVWHILYFCIDGSIYFYSGKEIVFFLIGLLTNCFILSVIYKKSGSLWLCVMTHALINTGAQLSPYVWPLVSVICSLTCIRLACVIASESKKIDVKGLSSKDAAEFFCKYKRRTLRKYLISIGLLIVGTLLLFIISAFSESGYLYYLELTYDMPWLDLIRVYSVNLFIKVWSYSLFGLIVVLLLRREIRCQLILGKILSEDLEPQKYIEVFEKLQGNRKFYRGKITKYFYFTNFYVASFIYEQEYDTALEKIDLMQESTKGRAYQLAGCEYYKGAIAIGKDNVEEAEKCLEKIKELVGNNKGITAKNSRDIIIGLTGEIALKNKDYVKAEALISQRLAGRKDRISKMSLTYGLGKAKQGLGKEDEARKCFEEAAKLAGDATFKLADKIREEYKNCIKTKP</sequence>
<gene>
    <name evidence="3" type="ORF">SAMN02745229_00973</name>
</gene>
<dbReference type="STRING" id="1121131.SAMN02745229_00973"/>
<evidence type="ECO:0000313" key="4">
    <source>
        <dbReference type="Proteomes" id="UP000184278"/>
    </source>
</evidence>
<dbReference type="InterPro" id="IPR003675">
    <property type="entry name" value="Rce1/LyrA-like_dom"/>
</dbReference>
<dbReference type="RefSeq" id="WP_073385952.1">
    <property type="nucleotide sequence ID" value="NZ_FQXK01000007.1"/>
</dbReference>
<reference evidence="4" key="1">
    <citation type="submission" date="2016-11" db="EMBL/GenBank/DDBJ databases">
        <authorList>
            <person name="Varghese N."/>
            <person name="Submissions S."/>
        </authorList>
    </citation>
    <scope>NUCLEOTIDE SEQUENCE [LARGE SCALE GENOMIC DNA]</scope>
    <source>
        <strain evidence="4">DSM 3071</strain>
    </source>
</reference>
<feature type="transmembrane region" description="Helical" evidence="1">
    <location>
        <begin position="146"/>
        <end position="169"/>
    </location>
</feature>
<dbReference type="SUPFAM" id="SSF48452">
    <property type="entry name" value="TPR-like"/>
    <property type="match status" value="1"/>
</dbReference>
<dbReference type="OrthoDB" id="9777755at2"/>
<dbReference type="Pfam" id="PF02517">
    <property type="entry name" value="Rce1-like"/>
    <property type="match status" value="1"/>
</dbReference>
<feature type="transmembrane region" description="Helical" evidence="1">
    <location>
        <begin position="85"/>
        <end position="108"/>
    </location>
</feature>
<feature type="transmembrane region" description="Helical" evidence="1">
    <location>
        <begin position="42"/>
        <end position="64"/>
    </location>
</feature>
<evidence type="ECO:0000313" key="3">
    <source>
        <dbReference type="EMBL" id="SHH84430.1"/>
    </source>
</evidence>
<dbReference type="Proteomes" id="UP000184278">
    <property type="component" value="Unassembled WGS sequence"/>
</dbReference>
<feature type="transmembrane region" description="Helical" evidence="1">
    <location>
        <begin position="114"/>
        <end position="134"/>
    </location>
</feature>
<feature type="transmembrane region" description="Helical" evidence="1">
    <location>
        <begin position="317"/>
        <end position="342"/>
    </location>
</feature>
<dbReference type="AlphaFoldDB" id="A0A1M5WAE2"/>
<dbReference type="Gene3D" id="1.25.40.10">
    <property type="entry name" value="Tetratricopeptide repeat domain"/>
    <property type="match status" value="1"/>
</dbReference>
<keyword evidence="1" id="KW-1133">Transmembrane helix</keyword>
<dbReference type="GO" id="GO:0004175">
    <property type="term" value="F:endopeptidase activity"/>
    <property type="evidence" value="ECO:0007669"/>
    <property type="project" value="UniProtKB-ARBA"/>
</dbReference>
<protein>
    <submittedName>
        <fullName evidence="3">Membrane protease YdiL, CAAX protease family</fullName>
    </submittedName>
</protein>
<evidence type="ECO:0000256" key="1">
    <source>
        <dbReference type="SAM" id="Phobius"/>
    </source>
</evidence>
<dbReference type="GO" id="GO:0006508">
    <property type="term" value="P:proteolysis"/>
    <property type="evidence" value="ECO:0007669"/>
    <property type="project" value="UniProtKB-KW"/>
</dbReference>
<organism evidence="3 4">
    <name type="scientific">Butyrivibrio fibrisolvens DSM 3071</name>
    <dbReference type="NCBI Taxonomy" id="1121131"/>
    <lineage>
        <taxon>Bacteria</taxon>
        <taxon>Bacillati</taxon>
        <taxon>Bacillota</taxon>
        <taxon>Clostridia</taxon>
        <taxon>Lachnospirales</taxon>
        <taxon>Lachnospiraceae</taxon>
        <taxon>Butyrivibrio</taxon>
    </lineage>
</organism>
<feature type="domain" description="CAAX prenyl protease 2/Lysostaphin resistance protein A-like" evidence="2">
    <location>
        <begin position="116"/>
        <end position="217"/>
    </location>
</feature>
<dbReference type="EMBL" id="FQXK01000007">
    <property type="protein sequence ID" value="SHH84430.1"/>
    <property type="molecule type" value="Genomic_DNA"/>
</dbReference>
<dbReference type="GO" id="GO:0080120">
    <property type="term" value="P:CAAX-box protein maturation"/>
    <property type="evidence" value="ECO:0007669"/>
    <property type="project" value="UniProtKB-ARBA"/>
</dbReference>
<keyword evidence="1" id="KW-0472">Membrane</keyword>
<accession>A0A1M5WAE2</accession>
<feature type="transmembrane region" description="Helical" evidence="1">
    <location>
        <begin position="181"/>
        <end position="198"/>
    </location>
</feature>
<name>A0A1M5WAE2_BUTFI</name>
<feature type="transmembrane region" description="Helical" evidence="1">
    <location>
        <begin position="276"/>
        <end position="297"/>
    </location>
</feature>
<keyword evidence="1" id="KW-0812">Transmembrane</keyword>
<keyword evidence="3" id="KW-0378">Hydrolase</keyword>
<keyword evidence="3" id="KW-0645">Protease</keyword>
<feature type="transmembrane region" description="Helical" evidence="1">
    <location>
        <begin position="12"/>
        <end position="30"/>
    </location>
</feature>
<dbReference type="InterPro" id="IPR011990">
    <property type="entry name" value="TPR-like_helical_dom_sf"/>
</dbReference>
<evidence type="ECO:0000259" key="2">
    <source>
        <dbReference type="Pfam" id="PF02517"/>
    </source>
</evidence>
<proteinExistence type="predicted"/>
<keyword evidence="4" id="KW-1185">Reference proteome</keyword>